<reference evidence="3" key="1">
    <citation type="journal article" date="2020" name="Nature">
        <title>Giant virus diversity and host interactions through global metagenomics.</title>
        <authorList>
            <person name="Schulz F."/>
            <person name="Roux S."/>
            <person name="Paez-Espino D."/>
            <person name="Jungbluth S."/>
            <person name="Walsh D.A."/>
            <person name="Denef V.J."/>
            <person name="McMahon K.D."/>
            <person name="Konstantinidis K.T."/>
            <person name="Eloe-Fadrosh E.A."/>
            <person name="Kyrpides N.C."/>
            <person name="Woyke T."/>
        </authorList>
    </citation>
    <scope>NUCLEOTIDE SEQUENCE</scope>
    <source>
        <strain evidence="3">GVMAG-S-3300013094-109</strain>
    </source>
</reference>
<feature type="compositionally biased region" description="Basic and acidic residues" evidence="1">
    <location>
        <begin position="162"/>
        <end position="173"/>
    </location>
</feature>
<keyword evidence="2" id="KW-0812">Transmembrane</keyword>
<accession>A0A6C0KYE9</accession>
<feature type="transmembrane region" description="Helical" evidence="2">
    <location>
        <begin position="59"/>
        <end position="81"/>
    </location>
</feature>
<sequence length="235" mass="24782">MNNTPSSNNSVGTSTNKSSITSSIGDFFGSSSSKTDTTSNISTSSSSNSIGGFFSNISWTSWIVIILILAFLGLNIFVYLAKGTQVFAELSAYLASIIGTGAAETTKQVTNVTATGTKAATDIAAGTVNTTVDVAQDTASQIKNANYTEQQQLNSSLNNAKTEQKTIEQEKESGYSADEATSSIQSSKSTSKAGWCYIGEDRGFRSCIQVGVNDQCMSGDIFPSQEICMNPTLRP</sequence>
<proteinExistence type="predicted"/>
<name>A0A6C0KYE9_9ZZZZ</name>
<feature type="region of interest" description="Disordered" evidence="1">
    <location>
        <begin position="154"/>
        <end position="183"/>
    </location>
</feature>
<keyword evidence="2" id="KW-1133">Transmembrane helix</keyword>
<protein>
    <submittedName>
        <fullName evidence="3">Uncharacterized protein</fullName>
    </submittedName>
</protein>
<keyword evidence="2" id="KW-0472">Membrane</keyword>
<dbReference type="AlphaFoldDB" id="A0A6C0KYE9"/>
<evidence type="ECO:0000256" key="1">
    <source>
        <dbReference type="SAM" id="MobiDB-lite"/>
    </source>
</evidence>
<organism evidence="3">
    <name type="scientific">viral metagenome</name>
    <dbReference type="NCBI Taxonomy" id="1070528"/>
    <lineage>
        <taxon>unclassified sequences</taxon>
        <taxon>metagenomes</taxon>
        <taxon>organismal metagenomes</taxon>
    </lineage>
</organism>
<dbReference type="EMBL" id="MN740989">
    <property type="protein sequence ID" value="QHU21368.1"/>
    <property type="molecule type" value="Genomic_DNA"/>
</dbReference>
<evidence type="ECO:0000313" key="3">
    <source>
        <dbReference type="EMBL" id="QHU21368.1"/>
    </source>
</evidence>
<evidence type="ECO:0000256" key="2">
    <source>
        <dbReference type="SAM" id="Phobius"/>
    </source>
</evidence>